<comment type="caution">
    <text evidence="1">The sequence shown here is derived from an EMBL/GenBank/DDBJ whole genome shotgun (WGS) entry which is preliminary data.</text>
</comment>
<gene>
    <name evidence="1" type="ORF">NCTC11535_02045</name>
</gene>
<reference evidence="1 2" key="1">
    <citation type="submission" date="2018-06" db="EMBL/GenBank/DDBJ databases">
        <authorList>
            <consortium name="Pathogen Informatics"/>
            <person name="Doyle S."/>
        </authorList>
    </citation>
    <scope>NUCLEOTIDE SEQUENCE [LARGE SCALE GENOMIC DNA]</scope>
    <source>
        <strain evidence="1 2">NCTC11535</strain>
    </source>
</reference>
<dbReference type="RefSeq" id="WP_111837216.1">
    <property type="nucleotide sequence ID" value="NZ_UAPQ01000010.1"/>
</dbReference>
<dbReference type="EMBL" id="UAPQ01000010">
    <property type="protein sequence ID" value="SPT54331.1"/>
    <property type="molecule type" value="Genomic_DNA"/>
</dbReference>
<organism evidence="1 2">
    <name type="scientific">Actinomyces bovis</name>
    <dbReference type="NCBI Taxonomy" id="1658"/>
    <lineage>
        <taxon>Bacteria</taxon>
        <taxon>Bacillati</taxon>
        <taxon>Actinomycetota</taxon>
        <taxon>Actinomycetes</taxon>
        <taxon>Actinomycetales</taxon>
        <taxon>Actinomycetaceae</taxon>
        <taxon>Actinomyces</taxon>
    </lineage>
</organism>
<name>A0ABY1VQC4_9ACTO</name>
<accession>A0ABY1VQC4</accession>
<evidence type="ECO:0000313" key="1">
    <source>
        <dbReference type="EMBL" id="SPT54331.1"/>
    </source>
</evidence>
<sequence length="160" mass="17841">MPRIVTIVSPGVVEADLFIGAALARTPKFEVTKTPDDALFGIVPKELPLRPAIQVPHPMIVPDPREVERVIGVRPPEGWMPTLLTQCYVPHQPEYDIWVEVVRDVAAMSDGFAVVAGQVIELPDPWPWSRTIDGKWQADPAWLDERVQDYLQRTGQAEGA</sequence>
<evidence type="ECO:0000313" key="2">
    <source>
        <dbReference type="Proteomes" id="UP000250006"/>
    </source>
</evidence>
<dbReference type="Proteomes" id="UP000250006">
    <property type="component" value="Unassembled WGS sequence"/>
</dbReference>
<keyword evidence="2" id="KW-1185">Reference proteome</keyword>
<proteinExistence type="predicted"/>
<protein>
    <submittedName>
        <fullName evidence="1">Uncharacterized protein</fullName>
    </submittedName>
</protein>